<comment type="similarity">
    <text evidence="1">Belongs to the short-chain dehydrogenases/reductases (SDR) family.</text>
</comment>
<evidence type="ECO:0000313" key="4">
    <source>
        <dbReference type="Proteomes" id="UP000182054"/>
    </source>
</evidence>
<evidence type="ECO:0000313" key="3">
    <source>
        <dbReference type="EMBL" id="SFA39456.1"/>
    </source>
</evidence>
<dbReference type="PANTHER" id="PTHR43669:SF3">
    <property type="entry name" value="ALCOHOL DEHYDROGENASE, PUTATIVE (AFU_ORTHOLOGUE AFUA_3G03445)-RELATED"/>
    <property type="match status" value="1"/>
</dbReference>
<dbReference type="InterPro" id="IPR036291">
    <property type="entry name" value="NAD(P)-bd_dom_sf"/>
</dbReference>
<dbReference type="SUPFAM" id="SSF51735">
    <property type="entry name" value="NAD(P)-binding Rossmann-fold domains"/>
    <property type="match status" value="1"/>
</dbReference>
<name>A0A1I0SL17_9NOCA</name>
<dbReference type="GeneID" id="85484369"/>
<sequence length="215" mass="21827">MLLSGANAVVYGAGGVVGSAVASALARGGARVHLVGRSRTRLDAVVRRITDLGGQAEAQVLDVLDEVDVDEYVDVVAACSGSIDISVDLVGPTPVAEQTHRRVDYTELAELEGPVLGALRSHFITARAAARHMMCQHSGIILVPHRAAVTAGLDGASLAAALLDRLAEQLAAQLAASGVTVRAVDLEQAAGGDAADVGRRVVDAVTGGDPTLAAV</sequence>
<dbReference type="AlphaFoldDB" id="A0A1I0SL17"/>
<dbReference type="Gene3D" id="3.40.50.720">
    <property type="entry name" value="NAD(P)-binding Rossmann-like Domain"/>
    <property type="match status" value="1"/>
</dbReference>
<dbReference type="Proteomes" id="UP000182054">
    <property type="component" value="Unassembled WGS sequence"/>
</dbReference>
<dbReference type="GO" id="GO:0016491">
    <property type="term" value="F:oxidoreductase activity"/>
    <property type="evidence" value="ECO:0007669"/>
    <property type="project" value="UniProtKB-KW"/>
</dbReference>
<protein>
    <submittedName>
        <fullName evidence="3">Short chain dehydrogenase</fullName>
    </submittedName>
</protein>
<dbReference type="EMBL" id="FOJN01000001">
    <property type="protein sequence ID" value="SFA39456.1"/>
    <property type="molecule type" value="Genomic_DNA"/>
</dbReference>
<dbReference type="InterPro" id="IPR002347">
    <property type="entry name" value="SDR_fam"/>
</dbReference>
<accession>A0A1I0SL17</accession>
<organism evidence="3 4">
    <name type="scientific">Rhodococcoides kroppenstedtii</name>
    <dbReference type="NCBI Taxonomy" id="293050"/>
    <lineage>
        <taxon>Bacteria</taxon>
        <taxon>Bacillati</taxon>
        <taxon>Actinomycetota</taxon>
        <taxon>Actinomycetes</taxon>
        <taxon>Mycobacteriales</taxon>
        <taxon>Nocardiaceae</taxon>
        <taxon>Rhodococcoides</taxon>
    </lineage>
</organism>
<proteinExistence type="inferred from homology"/>
<dbReference type="RefSeq" id="WP_167322247.1">
    <property type="nucleotide sequence ID" value="NZ_FOJN01000001.1"/>
</dbReference>
<dbReference type="PANTHER" id="PTHR43669">
    <property type="entry name" value="5-KETO-D-GLUCONATE 5-REDUCTASE"/>
    <property type="match status" value="1"/>
</dbReference>
<evidence type="ECO:0000256" key="2">
    <source>
        <dbReference type="ARBA" id="ARBA00023002"/>
    </source>
</evidence>
<evidence type="ECO:0000256" key="1">
    <source>
        <dbReference type="ARBA" id="ARBA00006484"/>
    </source>
</evidence>
<dbReference type="Pfam" id="PF00106">
    <property type="entry name" value="adh_short"/>
    <property type="match status" value="1"/>
</dbReference>
<gene>
    <name evidence="3" type="ORF">SAMN05444374_101308</name>
</gene>
<keyword evidence="2" id="KW-0560">Oxidoreductase</keyword>
<reference evidence="3 4" key="1">
    <citation type="submission" date="2016-10" db="EMBL/GenBank/DDBJ databases">
        <authorList>
            <person name="de Groot N.N."/>
        </authorList>
    </citation>
    <scope>NUCLEOTIDE SEQUENCE [LARGE SCALE GENOMIC DNA]</scope>
    <source>
        <strain evidence="3 4">DSM 44908</strain>
    </source>
</reference>